<organism evidence="5 6">
    <name type="scientific">Rossellomorea pakistanensis</name>
    <dbReference type="NCBI Taxonomy" id="992288"/>
    <lineage>
        <taxon>Bacteria</taxon>
        <taxon>Bacillati</taxon>
        <taxon>Bacillota</taxon>
        <taxon>Bacilli</taxon>
        <taxon>Bacillales</taxon>
        <taxon>Bacillaceae</taxon>
        <taxon>Rossellomorea</taxon>
    </lineage>
</organism>
<dbReference type="GO" id="GO:0004140">
    <property type="term" value="F:dephospho-CoA kinase activity"/>
    <property type="evidence" value="ECO:0007669"/>
    <property type="project" value="UniProtKB-EC"/>
</dbReference>
<dbReference type="EMBL" id="JAFBDZ010000001">
    <property type="protein sequence ID" value="MBM7584917.1"/>
    <property type="molecule type" value="Genomic_DNA"/>
</dbReference>
<comment type="subcellular location">
    <subcellularLocation>
        <location evidence="3">Cytoplasm</location>
    </subcellularLocation>
</comment>
<dbReference type="PROSITE" id="PS51219">
    <property type="entry name" value="DPCK"/>
    <property type="match status" value="1"/>
</dbReference>
<dbReference type="RefSeq" id="WP_205169471.1">
    <property type="nucleotide sequence ID" value="NZ_JAFBDZ010000001.1"/>
</dbReference>
<dbReference type="SUPFAM" id="SSF52540">
    <property type="entry name" value="P-loop containing nucleoside triphosphate hydrolases"/>
    <property type="match status" value="1"/>
</dbReference>
<feature type="binding site" evidence="3">
    <location>
        <begin position="12"/>
        <end position="17"/>
    </location>
    <ligand>
        <name>ATP</name>
        <dbReference type="ChEBI" id="CHEBI:30616"/>
    </ligand>
</feature>
<comment type="catalytic activity">
    <reaction evidence="3">
        <text>3'-dephospho-CoA + ATP = ADP + CoA + H(+)</text>
        <dbReference type="Rhea" id="RHEA:18245"/>
        <dbReference type="ChEBI" id="CHEBI:15378"/>
        <dbReference type="ChEBI" id="CHEBI:30616"/>
        <dbReference type="ChEBI" id="CHEBI:57287"/>
        <dbReference type="ChEBI" id="CHEBI:57328"/>
        <dbReference type="ChEBI" id="CHEBI:456216"/>
        <dbReference type="EC" id="2.7.1.24"/>
    </reaction>
</comment>
<name>A0ABS2NAN0_9BACI</name>
<reference evidence="5 6" key="1">
    <citation type="submission" date="2021-01" db="EMBL/GenBank/DDBJ databases">
        <title>Genomic Encyclopedia of Type Strains, Phase IV (KMG-IV): sequencing the most valuable type-strain genomes for metagenomic binning, comparative biology and taxonomic classification.</title>
        <authorList>
            <person name="Goeker M."/>
        </authorList>
    </citation>
    <scope>NUCLEOTIDE SEQUENCE [LARGE SCALE GENOMIC DNA]</scope>
    <source>
        <strain evidence="5 6">DSM 24834</strain>
    </source>
</reference>
<protein>
    <recommendedName>
        <fullName evidence="3 4">Dephospho-CoA kinase</fullName>
        <ecNumber evidence="3 4">2.7.1.24</ecNumber>
    </recommendedName>
    <alternativeName>
        <fullName evidence="3">Dephosphocoenzyme A kinase</fullName>
    </alternativeName>
</protein>
<dbReference type="PANTHER" id="PTHR10695:SF46">
    <property type="entry name" value="BIFUNCTIONAL COENZYME A SYNTHASE-RELATED"/>
    <property type="match status" value="1"/>
</dbReference>
<dbReference type="NCBIfam" id="TIGR00152">
    <property type="entry name" value="dephospho-CoA kinase"/>
    <property type="match status" value="1"/>
</dbReference>
<evidence type="ECO:0000313" key="6">
    <source>
        <dbReference type="Proteomes" id="UP001646157"/>
    </source>
</evidence>
<dbReference type="Gene3D" id="3.40.50.300">
    <property type="entry name" value="P-loop containing nucleotide triphosphate hydrolases"/>
    <property type="match status" value="1"/>
</dbReference>
<evidence type="ECO:0000256" key="2">
    <source>
        <dbReference type="ARBA" id="ARBA00022840"/>
    </source>
</evidence>
<dbReference type="InterPro" id="IPR027417">
    <property type="entry name" value="P-loop_NTPase"/>
</dbReference>
<dbReference type="CDD" id="cd02022">
    <property type="entry name" value="DPCK"/>
    <property type="match status" value="1"/>
</dbReference>
<keyword evidence="3 5" id="KW-0418">Kinase</keyword>
<keyword evidence="1 3" id="KW-0547">Nucleotide-binding</keyword>
<comment type="function">
    <text evidence="3">Catalyzes the phosphorylation of the 3'-hydroxyl group of dephosphocoenzyme A to form coenzyme A.</text>
</comment>
<keyword evidence="3 5" id="KW-0808">Transferase</keyword>
<keyword evidence="2 3" id="KW-0067">ATP-binding</keyword>
<evidence type="ECO:0000313" key="5">
    <source>
        <dbReference type="EMBL" id="MBM7584917.1"/>
    </source>
</evidence>
<dbReference type="EC" id="2.7.1.24" evidence="3 4"/>
<proteinExistence type="inferred from homology"/>
<dbReference type="Proteomes" id="UP001646157">
    <property type="component" value="Unassembled WGS sequence"/>
</dbReference>
<evidence type="ECO:0000256" key="1">
    <source>
        <dbReference type="ARBA" id="ARBA00022741"/>
    </source>
</evidence>
<evidence type="ECO:0000256" key="3">
    <source>
        <dbReference type="HAMAP-Rule" id="MF_00376"/>
    </source>
</evidence>
<keyword evidence="3" id="KW-0963">Cytoplasm</keyword>
<dbReference type="InterPro" id="IPR001977">
    <property type="entry name" value="Depp_CoAkinase"/>
</dbReference>
<evidence type="ECO:0000256" key="4">
    <source>
        <dbReference type="NCBIfam" id="TIGR00152"/>
    </source>
</evidence>
<dbReference type="PANTHER" id="PTHR10695">
    <property type="entry name" value="DEPHOSPHO-COA KINASE-RELATED"/>
    <property type="match status" value="1"/>
</dbReference>
<keyword evidence="3" id="KW-0173">Coenzyme A biosynthesis</keyword>
<gene>
    <name evidence="3" type="primary">coaE</name>
    <name evidence="5" type="ORF">JOC86_001454</name>
</gene>
<dbReference type="HAMAP" id="MF_00376">
    <property type="entry name" value="Dephospho_CoA_kinase"/>
    <property type="match status" value="1"/>
</dbReference>
<keyword evidence="6" id="KW-1185">Reference proteome</keyword>
<comment type="caution">
    <text evidence="5">The sequence shown here is derived from an EMBL/GenBank/DDBJ whole genome shotgun (WGS) entry which is preliminary data.</text>
</comment>
<comment type="similarity">
    <text evidence="3">Belongs to the CoaE family.</text>
</comment>
<dbReference type="Pfam" id="PF01121">
    <property type="entry name" value="CoaE"/>
    <property type="match status" value="1"/>
</dbReference>
<accession>A0ABS2NAN0</accession>
<sequence length="200" mass="22665">MVKVIGLTGGIASGKSTVTNMLQEKGFTVIDADVAARKVVEVGEQAYHQIINEFGEQILQSDLSIDRAKLGAVIFHDESKRKQLNTIVHPAVRREMLLQKENAEQAGKNTVFMDIPLLYESKLTWMVEKVMVVYVDQDTQLKRLMERNDLSEEEAQARIRSQLPLSVKAERADIVIDNNETIEKTKDQVEEILMKWGLDP</sequence>
<comment type="pathway">
    <text evidence="3">Cofactor biosynthesis; coenzyme A biosynthesis; CoA from (R)-pantothenate: step 5/5.</text>
</comment>